<evidence type="ECO:0008006" key="3">
    <source>
        <dbReference type="Google" id="ProtNLM"/>
    </source>
</evidence>
<gene>
    <name evidence="1" type="ORF">ANN_16974</name>
</gene>
<keyword evidence="2" id="KW-1185">Reference proteome</keyword>
<dbReference type="Proteomes" id="UP001148838">
    <property type="component" value="Unassembled WGS sequence"/>
</dbReference>
<sequence length="94" mass="10711">MATKVTEDAVEDAKERMQRGRNLFSLPAVSISVKDDGQEESIDGVRTKEKKYADIVYVYGLCDGSSLRAVVEYERRFPNRRVPYRKVFTVYGVG</sequence>
<proteinExistence type="predicted"/>
<evidence type="ECO:0000313" key="1">
    <source>
        <dbReference type="EMBL" id="KAJ4436842.1"/>
    </source>
</evidence>
<dbReference type="EMBL" id="JAJSOF020000021">
    <property type="protein sequence ID" value="KAJ4436842.1"/>
    <property type="molecule type" value="Genomic_DNA"/>
</dbReference>
<organism evidence="1 2">
    <name type="scientific">Periplaneta americana</name>
    <name type="common">American cockroach</name>
    <name type="synonym">Blatta americana</name>
    <dbReference type="NCBI Taxonomy" id="6978"/>
    <lineage>
        <taxon>Eukaryota</taxon>
        <taxon>Metazoa</taxon>
        <taxon>Ecdysozoa</taxon>
        <taxon>Arthropoda</taxon>
        <taxon>Hexapoda</taxon>
        <taxon>Insecta</taxon>
        <taxon>Pterygota</taxon>
        <taxon>Neoptera</taxon>
        <taxon>Polyneoptera</taxon>
        <taxon>Dictyoptera</taxon>
        <taxon>Blattodea</taxon>
        <taxon>Blattoidea</taxon>
        <taxon>Blattidae</taxon>
        <taxon>Blattinae</taxon>
        <taxon>Periplaneta</taxon>
    </lineage>
</organism>
<reference evidence="1 2" key="1">
    <citation type="journal article" date="2022" name="Allergy">
        <title>Genome assembly and annotation of Periplaneta americana reveal a comprehensive cockroach allergen profile.</title>
        <authorList>
            <person name="Wang L."/>
            <person name="Xiong Q."/>
            <person name="Saelim N."/>
            <person name="Wang L."/>
            <person name="Nong W."/>
            <person name="Wan A.T."/>
            <person name="Shi M."/>
            <person name="Liu X."/>
            <person name="Cao Q."/>
            <person name="Hui J.H.L."/>
            <person name="Sookrung N."/>
            <person name="Leung T.F."/>
            <person name="Tungtrongchitr A."/>
            <person name="Tsui S.K.W."/>
        </authorList>
    </citation>
    <scope>NUCLEOTIDE SEQUENCE [LARGE SCALE GENOMIC DNA]</scope>
    <source>
        <strain evidence="1">PWHHKU_190912</strain>
    </source>
</reference>
<comment type="caution">
    <text evidence="1">The sequence shown here is derived from an EMBL/GenBank/DDBJ whole genome shotgun (WGS) entry which is preliminary data.</text>
</comment>
<accession>A0ABQ8SRL4</accession>
<evidence type="ECO:0000313" key="2">
    <source>
        <dbReference type="Proteomes" id="UP001148838"/>
    </source>
</evidence>
<name>A0ABQ8SRL4_PERAM</name>
<protein>
    <recommendedName>
        <fullName evidence="3">DUF4817 domain-containing protein</fullName>
    </recommendedName>
</protein>